<proteinExistence type="predicted"/>
<dbReference type="Gene3D" id="3.40.50.10140">
    <property type="entry name" value="Toll/interleukin-1 receptor homology (TIR) domain"/>
    <property type="match status" value="1"/>
</dbReference>
<dbReference type="Pfam" id="PF13676">
    <property type="entry name" value="TIR_2"/>
    <property type="match status" value="1"/>
</dbReference>
<dbReference type="EMBL" id="SGKU01000018">
    <property type="protein sequence ID" value="NFA42579.1"/>
    <property type="molecule type" value="Genomic_DNA"/>
</dbReference>
<evidence type="ECO:0000313" key="2">
    <source>
        <dbReference type="EMBL" id="NFA42579.1"/>
    </source>
</evidence>
<evidence type="ECO:0000259" key="1">
    <source>
        <dbReference type="Pfam" id="PF13676"/>
    </source>
</evidence>
<gene>
    <name evidence="2" type="ORF">EXM65_08310</name>
</gene>
<dbReference type="AlphaFoldDB" id="A0A6M0SPC5"/>
<sequence length="349" mass="40464">MVNMFVSYCQKDSVFADNIDLYFKDKGITIHRDVRDISKWKSIREYMGTIRDMNYAVLIISDNYLKSFNCMYEVLEVMKEKGYVNKIFPVVVETSIYSSTGRIPYIRYWQDKYKEVQEQISQIDVVNAGNIIDDLKKTQNIVLSMDEFLATVADMNNPNVSHVNKAIEDKLQQNGLLNNNSLSDENKSDNTQDDDIFSSLNIPKASVRFKPTDLEKNQFMNISFQEINNLMKELSIQVEKDNANIHVDIETVDSRNVIYQYYKNGNQVRSLKLFLGNCLGMKYNNIGISCDNYSFGNNNNSYNGMISSKVEDGELKLNFLLSPSFNQKNMFVEDVVREIWVNYVQPYLN</sequence>
<dbReference type="Proteomes" id="UP000472355">
    <property type="component" value="Unassembled WGS sequence"/>
</dbReference>
<organism evidence="2 3">
    <name type="scientific">Clostridium botulinum</name>
    <dbReference type="NCBI Taxonomy" id="1491"/>
    <lineage>
        <taxon>Bacteria</taxon>
        <taxon>Bacillati</taxon>
        <taxon>Bacillota</taxon>
        <taxon>Clostridia</taxon>
        <taxon>Eubacteriales</taxon>
        <taxon>Clostridiaceae</taxon>
        <taxon>Clostridium</taxon>
    </lineage>
</organism>
<reference evidence="2 3" key="1">
    <citation type="submission" date="2019-02" db="EMBL/GenBank/DDBJ databases">
        <title>Genome sequencing of Clostridium botulinum clinical isolates.</title>
        <authorList>
            <person name="Brunt J."/>
            <person name="Van Vliet A.H.M."/>
            <person name="Stringer S.C."/>
            <person name="Grant K.A."/>
            <person name="Carter A.C."/>
            <person name="Peck M.W."/>
        </authorList>
    </citation>
    <scope>NUCLEOTIDE SEQUENCE [LARGE SCALE GENOMIC DNA]</scope>
    <source>
        <strain evidence="2 3">H113700579</strain>
    </source>
</reference>
<dbReference type="InterPro" id="IPR000157">
    <property type="entry name" value="TIR_dom"/>
</dbReference>
<dbReference type="GO" id="GO:0007165">
    <property type="term" value="P:signal transduction"/>
    <property type="evidence" value="ECO:0007669"/>
    <property type="project" value="InterPro"/>
</dbReference>
<comment type="caution">
    <text evidence="2">The sequence shown here is derived from an EMBL/GenBank/DDBJ whole genome shotgun (WGS) entry which is preliminary data.</text>
</comment>
<evidence type="ECO:0000313" key="3">
    <source>
        <dbReference type="Proteomes" id="UP000472355"/>
    </source>
</evidence>
<accession>A0A6M0SPC5</accession>
<feature type="domain" description="TIR" evidence="1">
    <location>
        <begin position="5"/>
        <end position="114"/>
    </location>
</feature>
<name>A0A6M0SPC5_CLOBO</name>
<dbReference type="InterPro" id="IPR035897">
    <property type="entry name" value="Toll_tir_struct_dom_sf"/>
</dbReference>
<dbReference type="SUPFAM" id="SSF52200">
    <property type="entry name" value="Toll/Interleukin receptor TIR domain"/>
    <property type="match status" value="1"/>
</dbReference>
<protein>
    <submittedName>
        <fullName evidence="2">TIR domain-containing protein</fullName>
    </submittedName>
</protein>